<dbReference type="Proteomes" id="UP000275078">
    <property type="component" value="Unassembled WGS sequence"/>
</dbReference>
<gene>
    <name evidence="2" type="ORF">BJ508DRAFT_138611</name>
</gene>
<organism evidence="2 3">
    <name type="scientific">Ascobolus immersus RN42</name>
    <dbReference type="NCBI Taxonomy" id="1160509"/>
    <lineage>
        <taxon>Eukaryota</taxon>
        <taxon>Fungi</taxon>
        <taxon>Dikarya</taxon>
        <taxon>Ascomycota</taxon>
        <taxon>Pezizomycotina</taxon>
        <taxon>Pezizomycetes</taxon>
        <taxon>Pezizales</taxon>
        <taxon>Ascobolaceae</taxon>
        <taxon>Ascobolus</taxon>
    </lineage>
</organism>
<name>A0A3N4I2H5_ASCIM</name>
<dbReference type="AlphaFoldDB" id="A0A3N4I2H5"/>
<keyword evidence="3" id="KW-1185">Reference proteome</keyword>
<dbReference type="EMBL" id="ML119696">
    <property type="protein sequence ID" value="RPA79637.1"/>
    <property type="molecule type" value="Genomic_DNA"/>
</dbReference>
<evidence type="ECO:0000313" key="3">
    <source>
        <dbReference type="Proteomes" id="UP000275078"/>
    </source>
</evidence>
<evidence type="ECO:0000256" key="1">
    <source>
        <dbReference type="SAM" id="MobiDB-lite"/>
    </source>
</evidence>
<feature type="region of interest" description="Disordered" evidence="1">
    <location>
        <begin position="272"/>
        <end position="304"/>
    </location>
</feature>
<proteinExistence type="predicted"/>
<sequence>MQNPRLTPASTSQVVVPIFCVDCRTGGNAPAGNTLRPFFCPLKKQINWCCFQCVVNMLHVRFPDLQHSCHCTEPNLKKLYDAFGYRFDCLKCKRVKLPNESKEILDLQVASRNCRIAEATGKYAQSMPLSLAGSGALMDGSNDGLQLFEWDIFDQYGNWRYKPMDLQYLGVTTQVSSSAGLGQGSSLTNQPSEIPHTQSALTGWIPEISNSGFAPEGWGTLWDCNSTQIFGSSNVPNPVDGESSWQQFATFPMPTVQPNQSGPVFGPIAGSPQGELTVGGTGPLKQAPRRQRCQQSAENHSGESCACDFGLPECGKCSANRGSSETDDSSN</sequence>
<accession>A0A3N4I2H5</accession>
<reference evidence="2 3" key="1">
    <citation type="journal article" date="2018" name="Nat. Ecol. Evol.">
        <title>Pezizomycetes genomes reveal the molecular basis of ectomycorrhizal truffle lifestyle.</title>
        <authorList>
            <person name="Murat C."/>
            <person name="Payen T."/>
            <person name="Noel B."/>
            <person name="Kuo A."/>
            <person name="Morin E."/>
            <person name="Chen J."/>
            <person name="Kohler A."/>
            <person name="Krizsan K."/>
            <person name="Balestrini R."/>
            <person name="Da Silva C."/>
            <person name="Montanini B."/>
            <person name="Hainaut M."/>
            <person name="Levati E."/>
            <person name="Barry K.W."/>
            <person name="Belfiori B."/>
            <person name="Cichocki N."/>
            <person name="Clum A."/>
            <person name="Dockter R.B."/>
            <person name="Fauchery L."/>
            <person name="Guy J."/>
            <person name="Iotti M."/>
            <person name="Le Tacon F."/>
            <person name="Lindquist E.A."/>
            <person name="Lipzen A."/>
            <person name="Malagnac F."/>
            <person name="Mello A."/>
            <person name="Molinier V."/>
            <person name="Miyauchi S."/>
            <person name="Poulain J."/>
            <person name="Riccioni C."/>
            <person name="Rubini A."/>
            <person name="Sitrit Y."/>
            <person name="Splivallo R."/>
            <person name="Traeger S."/>
            <person name="Wang M."/>
            <person name="Zifcakova L."/>
            <person name="Wipf D."/>
            <person name="Zambonelli A."/>
            <person name="Paolocci F."/>
            <person name="Nowrousian M."/>
            <person name="Ottonello S."/>
            <person name="Baldrian P."/>
            <person name="Spatafora J.W."/>
            <person name="Henrissat B."/>
            <person name="Nagy L.G."/>
            <person name="Aury J.M."/>
            <person name="Wincker P."/>
            <person name="Grigoriev I.V."/>
            <person name="Bonfante P."/>
            <person name="Martin F.M."/>
        </authorList>
    </citation>
    <scope>NUCLEOTIDE SEQUENCE [LARGE SCALE GENOMIC DNA]</scope>
    <source>
        <strain evidence="2 3">RN42</strain>
    </source>
</reference>
<evidence type="ECO:0000313" key="2">
    <source>
        <dbReference type="EMBL" id="RPA79637.1"/>
    </source>
</evidence>
<protein>
    <submittedName>
        <fullName evidence="2">Uncharacterized protein</fullName>
    </submittedName>
</protein>